<evidence type="ECO:0000256" key="3">
    <source>
        <dbReference type="ARBA" id="ARBA00022723"/>
    </source>
</evidence>
<dbReference type="Pfam" id="PF00850">
    <property type="entry name" value="Hist_deacetyl"/>
    <property type="match status" value="1"/>
</dbReference>
<dbReference type="InterPro" id="IPR037138">
    <property type="entry name" value="His_deacetylse_dom_sf"/>
</dbReference>
<keyword evidence="5" id="KW-0862">Zinc</keyword>
<dbReference type="GO" id="GO:0004407">
    <property type="term" value="F:histone deacetylase activity"/>
    <property type="evidence" value="ECO:0007669"/>
    <property type="project" value="TreeGrafter"/>
</dbReference>
<accession>A0A963YW85</accession>
<dbReference type="InterPro" id="IPR023696">
    <property type="entry name" value="Ureohydrolase_dom_sf"/>
</dbReference>
<evidence type="ECO:0000313" key="7">
    <source>
        <dbReference type="EMBL" id="MCB8877298.1"/>
    </source>
</evidence>
<evidence type="ECO:0000256" key="2">
    <source>
        <dbReference type="ARBA" id="ARBA00005947"/>
    </source>
</evidence>
<comment type="cofactor">
    <cofactor evidence="1">
        <name>Zn(2+)</name>
        <dbReference type="ChEBI" id="CHEBI:29105"/>
    </cofactor>
</comment>
<comment type="similarity">
    <text evidence="2">Belongs to the histone deacetylase family.</text>
</comment>
<dbReference type="InterPro" id="IPR000286">
    <property type="entry name" value="HDACs"/>
</dbReference>
<protein>
    <submittedName>
        <fullName evidence="7">Histone deacetylase family protein</fullName>
    </submittedName>
</protein>
<evidence type="ECO:0000313" key="8">
    <source>
        <dbReference type="Proteomes" id="UP000708298"/>
    </source>
</evidence>
<evidence type="ECO:0000256" key="4">
    <source>
        <dbReference type="ARBA" id="ARBA00022801"/>
    </source>
</evidence>
<dbReference type="GO" id="GO:0016787">
    <property type="term" value="F:hydrolase activity"/>
    <property type="evidence" value="ECO:0007669"/>
    <property type="project" value="UniProtKB-KW"/>
</dbReference>
<evidence type="ECO:0000256" key="1">
    <source>
        <dbReference type="ARBA" id="ARBA00001947"/>
    </source>
</evidence>
<dbReference type="GO" id="GO:0040029">
    <property type="term" value="P:epigenetic regulation of gene expression"/>
    <property type="evidence" value="ECO:0007669"/>
    <property type="project" value="TreeGrafter"/>
</dbReference>
<evidence type="ECO:0000259" key="6">
    <source>
        <dbReference type="Pfam" id="PF00850"/>
    </source>
</evidence>
<gene>
    <name evidence="7" type="ORF">ASILVAE211_19025</name>
</gene>
<dbReference type="GO" id="GO:0046872">
    <property type="term" value="F:metal ion binding"/>
    <property type="evidence" value="ECO:0007669"/>
    <property type="project" value="UniProtKB-KW"/>
</dbReference>
<name>A0A963YW85_9PROT</name>
<dbReference type="InterPro" id="IPR023801">
    <property type="entry name" value="His_deacetylse_dom"/>
</dbReference>
<dbReference type="PANTHER" id="PTHR10625">
    <property type="entry name" value="HISTONE DEACETYLASE HDAC1-RELATED"/>
    <property type="match status" value="1"/>
</dbReference>
<comment type="caution">
    <text evidence="7">The sequence shown here is derived from an EMBL/GenBank/DDBJ whole genome shotgun (WGS) entry which is preliminary data.</text>
</comment>
<dbReference type="PANTHER" id="PTHR10625:SF17">
    <property type="entry name" value="HISTONE DEACETYLASE 8"/>
    <property type="match status" value="1"/>
</dbReference>
<evidence type="ECO:0000256" key="5">
    <source>
        <dbReference type="ARBA" id="ARBA00022833"/>
    </source>
</evidence>
<dbReference type="Proteomes" id="UP000708298">
    <property type="component" value="Unassembled WGS sequence"/>
</dbReference>
<dbReference type="SUPFAM" id="SSF52768">
    <property type="entry name" value="Arginase/deacetylase"/>
    <property type="match status" value="1"/>
</dbReference>
<keyword evidence="8" id="KW-1185">Reference proteome</keyword>
<sequence>MDVIYSPDHALHQSPGELNSGEFVAAFEKPERAQIILDRALAVGLGPVLAPERFPLDAITRIHDAGMVDLLRHGFAEWEKLGRKGGAFPFTFFTRGFRADRVPQNLEGRLAHYCFDAGTPLTATSWQAIESSAHVALTGAAAIVSGASSVFSLCRPPGHHAGSDHYGGYCFLNNAAIAAQHVLDQGAKRVAILDVDYHHGNGTQQIFYQRDDVLLVNIHATPEQEYPYLLGFADEPGAGAGEGFNLNLPLPWGTDWEAWSAALETGCRRVAEYAPDVLLVSLGVDTYLGDPISQFKLDHEHFTRMGERIAKLGLPTQFVMEGGYAVAEIGINAVNVLTGFEGR</sequence>
<dbReference type="CDD" id="cd10001">
    <property type="entry name" value="HDAC_classII_APAH"/>
    <property type="match status" value="1"/>
</dbReference>
<reference evidence="7" key="1">
    <citation type="journal article" date="2021" name="Microorganisms">
        <title>Acidisoma silvae sp. nov. and Acidisomacellulosilytica sp. nov., Two Acidophilic Bacteria Isolated from Decaying Wood, Hydrolyzing Cellulose and Producing Poly-3-hydroxybutyrate.</title>
        <authorList>
            <person name="Mieszkin S."/>
            <person name="Pouder E."/>
            <person name="Uroz S."/>
            <person name="Simon-Colin C."/>
            <person name="Alain K."/>
        </authorList>
    </citation>
    <scope>NUCLEOTIDE SEQUENCE</scope>
    <source>
        <strain evidence="7">HW T2.11</strain>
    </source>
</reference>
<dbReference type="RefSeq" id="WP_227322952.1">
    <property type="nucleotide sequence ID" value="NZ_JAESVB010000012.1"/>
</dbReference>
<reference evidence="7" key="2">
    <citation type="submission" date="2021-01" db="EMBL/GenBank/DDBJ databases">
        <authorList>
            <person name="Mieszkin S."/>
            <person name="Pouder E."/>
            <person name="Alain K."/>
        </authorList>
    </citation>
    <scope>NUCLEOTIDE SEQUENCE</scope>
    <source>
        <strain evidence="7">HW T2.11</strain>
    </source>
</reference>
<keyword evidence="3" id="KW-0479">Metal-binding</keyword>
<organism evidence="7 8">
    <name type="scientific">Acidisoma silvae</name>
    <dbReference type="NCBI Taxonomy" id="2802396"/>
    <lineage>
        <taxon>Bacteria</taxon>
        <taxon>Pseudomonadati</taxon>
        <taxon>Pseudomonadota</taxon>
        <taxon>Alphaproteobacteria</taxon>
        <taxon>Acetobacterales</taxon>
        <taxon>Acidocellaceae</taxon>
        <taxon>Acidisoma</taxon>
    </lineage>
</organism>
<feature type="domain" description="Histone deacetylase" evidence="6">
    <location>
        <begin position="28"/>
        <end position="334"/>
    </location>
</feature>
<keyword evidence="4" id="KW-0378">Hydrolase</keyword>
<dbReference type="EMBL" id="JAESVB010000012">
    <property type="protein sequence ID" value="MCB8877298.1"/>
    <property type="molecule type" value="Genomic_DNA"/>
</dbReference>
<dbReference type="Gene3D" id="3.40.800.20">
    <property type="entry name" value="Histone deacetylase domain"/>
    <property type="match status" value="1"/>
</dbReference>
<dbReference type="PRINTS" id="PR01270">
    <property type="entry name" value="HDASUPER"/>
</dbReference>
<dbReference type="AlphaFoldDB" id="A0A963YW85"/>
<proteinExistence type="inferred from homology"/>